<keyword evidence="2" id="KW-0472">Membrane</keyword>
<evidence type="ECO:0000256" key="2">
    <source>
        <dbReference type="SAM" id="Phobius"/>
    </source>
</evidence>
<keyword evidence="2" id="KW-0812">Transmembrane</keyword>
<organism evidence="3 4">
    <name type="scientific">Trichoderma harzianum</name>
    <name type="common">Hypocrea lixii</name>
    <dbReference type="NCBI Taxonomy" id="5544"/>
    <lineage>
        <taxon>Eukaryota</taxon>
        <taxon>Fungi</taxon>
        <taxon>Dikarya</taxon>
        <taxon>Ascomycota</taxon>
        <taxon>Pezizomycotina</taxon>
        <taxon>Sordariomycetes</taxon>
        <taxon>Hypocreomycetidae</taxon>
        <taxon>Hypocreales</taxon>
        <taxon>Hypocreaceae</taxon>
        <taxon>Trichoderma</taxon>
    </lineage>
</organism>
<feature type="compositionally biased region" description="Basic and acidic residues" evidence="1">
    <location>
        <begin position="515"/>
        <end position="526"/>
    </location>
</feature>
<evidence type="ECO:0000313" key="4">
    <source>
        <dbReference type="Proteomes" id="UP000034112"/>
    </source>
</evidence>
<comment type="caution">
    <text evidence="3">The sequence shown here is derived from an EMBL/GenBank/DDBJ whole genome shotgun (WGS) entry which is preliminary data.</text>
</comment>
<dbReference type="GO" id="GO:0030695">
    <property type="term" value="F:GTPase regulator activity"/>
    <property type="evidence" value="ECO:0007669"/>
    <property type="project" value="TreeGrafter"/>
</dbReference>
<dbReference type="InterPro" id="IPR008812">
    <property type="entry name" value="Ran_GTP-bd-rel"/>
</dbReference>
<feature type="transmembrane region" description="Helical" evidence="2">
    <location>
        <begin position="812"/>
        <end position="832"/>
    </location>
</feature>
<dbReference type="AlphaFoldDB" id="A0A0F9ZDB2"/>
<feature type="compositionally biased region" description="Polar residues" evidence="1">
    <location>
        <begin position="228"/>
        <end position="237"/>
    </location>
</feature>
<proteinExistence type="predicted"/>
<feature type="region of interest" description="Disordered" evidence="1">
    <location>
        <begin position="503"/>
        <end position="526"/>
    </location>
</feature>
<keyword evidence="2" id="KW-1133">Transmembrane helix</keyword>
<sequence>MDDFLAAVGVQAMRYAIRSGIALTSSYAINQCSRLLKTVDDRSLHSELRMLQKHLDNKIKVISPAINLVELKSGRGNVFLESALPLAKSLHKQIVSLGRRAEAAAAAQEHNHRSEASSPNKETIQDASRKVIGDLKNLLSEIDRDIPLLQLAISASGESLSTSLPSGISPSRLLQASTLLIVGDTQYAQDPRRSTQIGPSFTLSVYMLFLGHATVSSTPKDGNLRLSAGNTTSTGTKAQGPVYGLREHDRKPLWQEAIHKARVRLCRSACDPTIEENDRDGQNYNASSSIGSFNYAYHLEIVEDLDDNRVHEDLGSSQPHHGIPKAGIRELIPIHQFAKIFYTDTGRLLNIGDGTDGENNPVLLLKRDINATRLQRPKYAMHGEVYDTSDDGNKQEMDEYSQADVDQQLFGESQSKLSTSRSSKNAKDICATALPKHLDPEWIAFEVFEEDDEQSDTGSNLEIDAGLSDEVDGFSHSPKKTPPRLRTAMDSTLVSQIKNLSIHPTSRDGLIPSKSDSKTGRPSRDLTVDSASEAQDFVSRSPFGAITTSLSLIEMLIRLAGLQEFQQASHLSIPDHILTFFLEETSTTGLTGEAMWRARSETKQRVGFDPYTDTTFPSFLRSHVQDALTLAWNSNTPLQPESPARIAASTLIHQLGSSLSSYTFIDFCAGGGGPIPAIQQAINSHLITQDKLPVDFILTDLHPNVEAWQKIVKRYPQISYESQSVDASNAPKYLVERQDGKKVMRLFNLSFHHFDDILARGILKDTVNTGHGFAIFELQDRSFASAISVIMFGVGAIVMAPFFALKRRSLTIFIFSCIIPVIPLVLVFDGFVSCLRVRTPGEVETLLRGCGADTSSWEMQSGRRKFIWPCGYLNWIICKPVKES</sequence>
<dbReference type="PANTHER" id="PTHR31010:SF2">
    <property type="entry name" value="RAN-SPECIFIC GTPASE-ACTIVATING PROTEIN 30"/>
    <property type="match status" value="1"/>
</dbReference>
<name>A0A0F9ZDB2_TRIHA</name>
<evidence type="ECO:0000313" key="3">
    <source>
        <dbReference type="EMBL" id="KKO98391.1"/>
    </source>
</evidence>
<reference evidence="4" key="1">
    <citation type="journal article" date="2015" name="Genome Announc.">
        <title>Draft whole-genome sequence of the biocontrol agent Trichoderma harzianum T6776.</title>
        <authorList>
            <person name="Baroncelli R."/>
            <person name="Piaggeschi G."/>
            <person name="Fiorini L."/>
            <person name="Bertolini E."/>
            <person name="Zapparata A."/>
            <person name="Pe M.E."/>
            <person name="Sarrocco S."/>
            <person name="Vannacci G."/>
        </authorList>
    </citation>
    <scope>NUCLEOTIDE SEQUENCE [LARGE SCALE GENOMIC DNA]</scope>
    <source>
        <strain evidence="4">T6776</strain>
    </source>
</reference>
<dbReference type="OrthoDB" id="512915at2759"/>
<dbReference type="GO" id="GO:0005634">
    <property type="term" value="C:nucleus"/>
    <property type="evidence" value="ECO:0007669"/>
    <property type="project" value="TreeGrafter"/>
</dbReference>
<feature type="region of interest" description="Disordered" evidence="1">
    <location>
        <begin position="105"/>
        <end position="125"/>
    </location>
</feature>
<dbReference type="PANTHER" id="PTHR31010">
    <property type="entry name" value="RAN-SPECIFIC GTPASE-ACTIVATING PROTEIN 30-RELATED"/>
    <property type="match status" value="1"/>
</dbReference>
<dbReference type="Pfam" id="PF05508">
    <property type="entry name" value="Ran-binding"/>
    <property type="match status" value="1"/>
</dbReference>
<accession>A0A0F9ZDB2</accession>
<gene>
    <name evidence="3" type="ORF">THAR02_09499</name>
</gene>
<evidence type="ECO:0000256" key="1">
    <source>
        <dbReference type="SAM" id="MobiDB-lite"/>
    </source>
</evidence>
<feature type="region of interest" description="Disordered" evidence="1">
    <location>
        <begin position="221"/>
        <end position="242"/>
    </location>
</feature>
<feature type="transmembrane region" description="Helical" evidence="2">
    <location>
        <begin position="783"/>
        <end position="805"/>
    </location>
</feature>
<dbReference type="EMBL" id="JOKZ01000425">
    <property type="protein sequence ID" value="KKO98391.1"/>
    <property type="molecule type" value="Genomic_DNA"/>
</dbReference>
<protein>
    <submittedName>
        <fullName evidence="3">Uncharacterized protein</fullName>
    </submittedName>
</protein>
<dbReference type="Proteomes" id="UP000034112">
    <property type="component" value="Unassembled WGS sequence"/>
</dbReference>
<dbReference type="GO" id="GO:0005737">
    <property type="term" value="C:cytoplasm"/>
    <property type="evidence" value="ECO:0007669"/>
    <property type="project" value="TreeGrafter"/>
</dbReference>
<feature type="region of interest" description="Disordered" evidence="1">
    <location>
        <begin position="450"/>
        <end position="487"/>
    </location>
</feature>